<evidence type="ECO:0000256" key="13">
    <source>
        <dbReference type="ARBA" id="ARBA00023136"/>
    </source>
</evidence>
<keyword evidence="4" id="KW-0808">Transferase</keyword>
<dbReference type="SMART" id="SM00184">
    <property type="entry name" value="RING"/>
    <property type="match status" value="1"/>
</dbReference>
<keyword evidence="10" id="KW-0862">Zinc</keyword>
<dbReference type="InterPro" id="IPR051652">
    <property type="entry name" value="MDM2_MDM4_MUL1"/>
</dbReference>
<reference evidence="18" key="1">
    <citation type="submission" date="2025-08" db="UniProtKB">
        <authorList>
            <consortium name="RefSeq"/>
        </authorList>
    </citation>
    <scope>IDENTIFICATION</scope>
</reference>
<comment type="subcellular location">
    <subcellularLocation>
        <location evidence="2">Mitochondrion outer membrane</location>
        <topology evidence="2">Multi-pass membrane protein</topology>
    </subcellularLocation>
</comment>
<dbReference type="PANTHER" id="PTHR12183">
    <property type="entry name" value="MITOCHONDRIAL UBIQUITIN LIGASE ACTIVATOR OF NFKB 1"/>
    <property type="match status" value="1"/>
</dbReference>
<dbReference type="Proteomes" id="UP000504615">
    <property type="component" value="Unplaced"/>
</dbReference>
<evidence type="ECO:0000256" key="14">
    <source>
        <dbReference type="PROSITE-ProRule" id="PRU00175"/>
    </source>
</evidence>
<dbReference type="Pfam" id="PF12483">
    <property type="entry name" value="GIDE"/>
    <property type="match status" value="1"/>
</dbReference>
<comment type="catalytic activity">
    <reaction evidence="1">
        <text>S-ubiquitinyl-[E2 ubiquitin-conjugating enzyme]-L-cysteine + [acceptor protein]-L-lysine = [E2 ubiquitin-conjugating enzyme]-L-cysteine + N(6)-ubiquitinyl-[acceptor protein]-L-lysine.</text>
        <dbReference type="EC" id="2.3.2.27"/>
    </reaction>
</comment>
<dbReference type="GeneID" id="105424397"/>
<feature type="transmembrane region" description="Helical" evidence="15">
    <location>
        <begin position="236"/>
        <end position="256"/>
    </location>
</feature>
<dbReference type="RefSeq" id="XP_011632909.1">
    <property type="nucleotide sequence ID" value="XM_011634607.2"/>
</dbReference>
<gene>
    <name evidence="18" type="primary">LOC105424397</name>
</gene>
<evidence type="ECO:0000256" key="11">
    <source>
        <dbReference type="ARBA" id="ARBA00022989"/>
    </source>
</evidence>
<dbReference type="KEGG" id="pbar:105424397"/>
<evidence type="ECO:0000256" key="10">
    <source>
        <dbReference type="ARBA" id="ARBA00022833"/>
    </source>
</evidence>
<evidence type="ECO:0000256" key="15">
    <source>
        <dbReference type="SAM" id="Phobius"/>
    </source>
</evidence>
<dbReference type="PROSITE" id="PS50089">
    <property type="entry name" value="ZF_RING_2"/>
    <property type="match status" value="1"/>
</dbReference>
<keyword evidence="11 15" id="KW-1133">Transmembrane helix</keyword>
<dbReference type="CDD" id="cd16649">
    <property type="entry name" value="mRING-HC-C3HC5_CGRF1-like"/>
    <property type="match status" value="1"/>
</dbReference>
<keyword evidence="6" id="KW-0479">Metal-binding</keyword>
<dbReference type="GO" id="GO:0016567">
    <property type="term" value="P:protein ubiquitination"/>
    <property type="evidence" value="ECO:0007669"/>
    <property type="project" value="InterPro"/>
</dbReference>
<dbReference type="EC" id="2.3.2.27" evidence="3"/>
<dbReference type="GO" id="GO:0061630">
    <property type="term" value="F:ubiquitin protein ligase activity"/>
    <property type="evidence" value="ECO:0007669"/>
    <property type="project" value="UniProtKB-EC"/>
</dbReference>
<evidence type="ECO:0000256" key="1">
    <source>
        <dbReference type="ARBA" id="ARBA00000900"/>
    </source>
</evidence>
<dbReference type="Gene3D" id="3.30.40.10">
    <property type="entry name" value="Zinc/RING finger domain, C3HC4 (zinc finger)"/>
    <property type="match status" value="1"/>
</dbReference>
<keyword evidence="9" id="KW-1000">Mitochondrion outer membrane</keyword>
<dbReference type="PANTHER" id="PTHR12183:SF32">
    <property type="entry name" value="MITOCHONDRIAL E3 UBIQUITIN PROTEIN LIGASE 1"/>
    <property type="match status" value="1"/>
</dbReference>
<sequence>MEYFSEILLLGIDTVVFTICLKQYIHYKNAIKVIKNVELYDVGADIENLLDKSSNNKVDYVAVRGIVKPLKESLQSINKKDVTGVIQKLSVKEHIVARTSAGYWSDQERTLQQIYNTVPFVLQNRWYRVEIIDPLSADILDLDIISDNFQSSVPTVIDHIWGFFTEHSTGVRQRGIQSTEKMLREDSIITAIGELSKSKTESNYFILQPPLNGPPFYITSMSITSLMRKLDDHKKIYRIFCLMSGALGIVLATIMARRYWKNKQQQRLAEQLRQSLETSRQERRQRVRDRDLREDQICVVCKTNAREIILLPCGHVCICEDCSVSINNNCPVCRTQIIQKAAAYIV</sequence>
<dbReference type="AlphaFoldDB" id="A0A6I9W391"/>
<evidence type="ECO:0000256" key="6">
    <source>
        <dbReference type="ARBA" id="ARBA00022723"/>
    </source>
</evidence>
<organism evidence="17 18">
    <name type="scientific">Pogonomyrmex barbatus</name>
    <name type="common">red harvester ant</name>
    <dbReference type="NCBI Taxonomy" id="144034"/>
    <lineage>
        <taxon>Eukaryota</taxon>
        <taxon>Metazoa</taxon>
        <taxon>Ecdysozoa</taxon>
        <taxon>Arthropoda</taxon>
        <taxon>Hexapoda</taxon>
        <taxon>Insecta</taxon>
        <taxon>Pterygota</taxon>
        <taxon>Neoptera</taxon>
        <taxon>Endopterygota</taxon>
        <taxon>Hymenoptera</taxon>
        <taxon>Apocrita</taxon>
        <taxon>Aculeata</taxon>
        <taxon>Formicoidea</taxon>
        <taxon>Formicidae</taxon>
        <taxon>Myrmicinae</taxon>
        <taxon>Pogonomyrmex</taxon>
    </lineage>
</organism>
<evidence type="ECO:0000256" key="3">
    <source>
        <dbReference type="ARBA" id="ARBA00012483"/>
    </source>
</evidence>
<evidence type="ECO:0000256" key="8">
    <source>
        <dbReference type="ARBA" id="ARBA00022786"/>
    </source>
</evidence>
<dbReference type="GO" id="GO:0008270">
    <property type="term" value="F:zinc ion binding"/>
    <property type="evidence" value="ECO:0007669"/>
    <property type="project" value="UniProtKB-KW"/>
</dbReference>
<dbReference type="InterPro" id="IPR022170">
    <property type="entry name" value="MUL1-like"/>
</dbReference>
<evidence type="ECO:0000313" key="17">
    <source>
        <dbReference type="Proteomes" id="UP000504615"/>
    </source>
</evidence>
<feature type="domain" description="RING-type" evidence="16">
    <location>
        <begin position="298"/>
        <end position="334"/>
    </location>
</feature>
<protein>
    <recommendedName>
        <fullName evidence="3">RING-type E3 ubiquitin transferase</fullName>
        <ecNumber evidence="3">2.3.2.27</ecNumber>
    </recommendedName>
</protein>
<dbReference type="InterPro" id="IPR013083">
    <property type="entry name" value="Znf_RING/FYVE/PHD"/>
</dbReference>
<dbReference type="GO" id="GO:0005741">
    <property type="term" value="C:mitochondrial outer membrane"/>
    <property type="evidence" value="ECO:0007669"/>
    <property type="project" value="UniProtKB-SubCell"/>
</dbReference>
<keyword evidence="17" id="KW-1185">Reference proteome</keyword>
<dbReference type="SUPFAM" id="SSF57850">
    <property type="entry name" value="RING/U-box"/>
    <property type="match status" value="1"/>
</dbReference>
<keyword evidence="13 15" id="KW-0472">Membrane</keyword>
<dbReference type="Pfam" id="PF13920">
    <property type="entry name" value="zf-C3HC4_3"/>
    <property type="match status" value="1"/>
</dbReference>
<dbReference type="InterPro" id="IPR001841">
    <property type="entry name" value="Znf_RING"/>
</dbReference>
<dbReference type="CTD" id="79594"/>
<proteinExistence type="predicted"/>
<evidence type="ECO:0000256" key="4">
    <source>
        <dbReference type="ARBA" id="ARBA00022679"/>
    </source>
</evidence>
<evidence type="ECO:0000256" key="12">
    <source>
        <dbReference type="ARBA" id="ARBA00023128"/>
    </source>
</evidence>
<keyword evidence="7 14" id="KW-0863">Zinc-finger</keyword>
<evidence type="ECO:0000256" key="5">
    <source>
        <dbReference type="ARBA" id="ARBA00022692"/>
    </source>
</evidence>
<evidence type="ECO:0000256" key="2">
    <source>
        <dbReference type="ARBA" id="ARBA00004374"/>
    </source>
</evidence>
<dbReference type="OrthoDB" id="66726at2759"/>
<keyword evidence="8" id="KW-0833">Ubl conjugation pathway</keyword>
<name>A0A6I9W391_9HYME</name>
<evidence type="ECO:0000259" key="16">
    <source>
        <dbReference type="PROSITE" id="PS50089"/>
    </source>
</evidence>
<evidence type="ECO:0000313" key="18">
    <source>
        <dbReference type="RefSeq" id="XP_011632909.1"/>
    </source>
</evidence>
<accession>A0A6I9W391</accession>
<evidence type="ECO:0000256" key="7">
    <source>
        <dbReference type="ARBA" id="ARBA00022771"/>
    </source>
</evidence>
<keyword evidence="12" id="KW-0496">Mitochondrion</keyword>
<evidence type="ECO:0000256" key="9">
    <source>
        <dbReference type="ARBA" id="ARBA00022787"/>
    </source>
</evidence>
<keyword evidence="5 15" id="KW-0812">Transmembrane</keyword>